<feature type="transmembrane region" description="Helical" evidence="2">
    <location>
        <begin position="585"/>
        <end position="604"/>
    </location>
</feature>
<dbReference type="AlphaFoldDB" id="A0A263D1V1"/>
<dbReference type="Pfam" id="PF11992">
    <property type="entry name" value="TgpA_N"/>
    <property type="match status" value="1"/>
</dbReference>
<dbReference type="Proteomes" id="UP000242444">
    <property type="component" value="Unassembled WGS sequence"/>
</dbReference>
<feature type="transmembrane region" description="Helical" evidence="2">
    <location>
        <begin position="150"/>
        <end position="167"/>
    </location>
</feature>
<dbReference type="Gene3D" id="3.10.620.30">
    <property type="match status" value="1"/>
</dbReference>
<keyword evidence="2" id="KW-0472">Membrane</keyword>
<dbReference type="InParanoid" id="A0A263D1V1"/>
<feature type="transmembrane region" description="Helical" evidence="2">
    <location>
        <begin position="173"/>
        <end position="191"/>
    </location>
</feature>
<evidence type="ECO:0000313" key="4">
    <source>
        <dbReference type="EMBL" id="OZM71325.1"/>
    </source>
</evidence>
<dbReference type="PANTHER" id="PTHR42736:SF1">
    <property type="entry name" value="PROTEIN-GLUTAMINE GAMMA-GLUTAMYLTRANSFERASE"/>
    <property type="match status" value="1"/>
</dbReference>
<evidence type="ECO:0000256" key="2">
    <source>
        <dbReference type="SAM" id="Phobius"/>
    </source>
</evidence>
<evidence type="ECO:0000256" key="1">
    <source>
        <dbReference type="SAM" id="MobiDB-lite"/>
    </source>
</evidence>
<dbReference type="EMBL" id="NKYE01000014">
    <property type="protein sequence ID" value="OZM71325.1"/>
    <property type="molecule type" value="Genomic_DNA"/>
</dbReference>
<proteinExistence type="predicted"/>
<keyword evidence="2" id="KW-1133">Transmembrane helix</keyword>
<feature type="transmembrane region" description="Helical" evidence="2">
    <location>
        <begin position="12"/>
        <end position="32"/>
    </location>
</feature>
<keyword evidence="2" id="KW-0812">Transmembrane</keyword>
<evidence type="ECO:0000313" key="5">
    <source>
        <dbReference type="Proteomes" id="UP000242444"/>
    </source>
</evidence>
<feature type="transmembrane region" description="Helical" evidence="2">
    <location>
        <begin position="38"/>
        <end position="56"/>
    </location>
</feature>
<protein>
    <submittedName>
        <fullName evidence="4">Transglutaminase</fullName>
    </submittedName>
</protein>
<evidence type="ECO:0000259" key="3">
    <source>
        <dbReference type="SMART" id="SM00460"/>
    </source>
</evidence>
<feature type="region of interest" description="Disordered" evidence="1">
    <location>
        <begin position="550"/>
        <end position="575"/>
    </location>
</feature>
<dbReference type="InterPro" id="IPR002931">
    <property type="entry name" value="Transglutaminase-like"/>
</dbReference>
<dbReference type="PANTHER" id="PTHR42736">
    <property type="entry name" value="PROTEIN-GLUTAMINE GAMMA-GLUTAMYLTRANSFERASE"/>
    <property type="match status" value="1"/>
</dbReference>
<feature type="transmembrane region" description="Helical" evidence="2">
    <location>
        <begin position="211"/>
        <end position="232"/>
    </location>
</feature>
<keyword evidence="5" id="KW-1185">Reference proteome</keyword>
<gene>
    <name evidence="4" type="ORF">CFN78_21295</name>
</gene>
<feature type="transmembrane region" description="Helical" evidence="2">
    <location>
        <begin position="68"/>
        <end position="87"/>
    </location>
</feature>
<dbReference type="SMART" id="SM00460">
    <property type="entry name" value="TGc"/>
    <property type="match status" value="1"/>
</dbReference>
<dbReference type="InterPro" id="IPR021878">
    <property type="entry name" value="TgpA_N"/>
</dbReference>
<accession>A0A263D1V1</accession>
<feature type="domain" description="Transglutaminase-like" evidence="3">
    <location>
        <begin position="459"/>
        <end position="526"/>
    </location>
</feature>
<reference evidence="4 5" key="1">
    <citation type="submission" date="2017-07" db="EMBL/GenBank/DDBJ databases">
        <title>Amycolatopsis antarcticus sp. nov., isolated from the surface of an Antarcticus brown macroalga.</title>
        <authorList>
            <person name="Wang J."/>
            <person name="Leiva S."/>
            <person name="Huang J."/>
            <person name="Huang Y."/>
        </authorList>
    </citation>
    <scope>NUCLEOTIDE SEQUENCE [LARGE SCALE GENOMIC DNA]</scope>
    <source>
        <strain evidence="4 5">AU-G6</strain>
    </source>
</reference>
<sequence length="721" mass="75852">MERGDDVSPVRALPAACVVLAAVVAGLLFAPVFGIAELLLPLGVPALAGYLAALLCSRGAAGAAWRPVAVTVAGLLAVVEVVLWPTTAAGLPTGETLRALAAGVTDSWQSTLQSTWPAQADPDLVLFVPLLVLFACVLGLELLYRVDSPLWSLLPSVLVLVLSQFYVALTAGAAVLAGIGYAAVAGTLLAASRRERPDPGRARERAQPVPLLLLVPPVVLAVACALVAGLLMPVPEARFSLKEQQLAPLDQTRVDNPLGRIAGRLATPETPVFQVRGAAGADRWPLVVLEDFDGVNWQPGTRYRRLGAELRPSPGVTVPVTRREAELVVADPAALGGPWLPSRPSPAGVSGLDPLVEERQGTLLRPGATGAADYRLTWWEPEIDSLADATLDPSAPGGLAGIGVVPDGIPQLAEQAVQGLRPTFESAVVLERWMRDNYRLATGPNLPSGHGWRQLTEFLLESRLGTSEQFAAGYVALARSRGIPARLVVGFRAPGPGEDTVRNGDALAWPEVAVKGVGWVPLDPSGTATAPGPSSGAGLAAAAARVREDLPPPQDLRDPPVAPPEEAPERADDGGGFSIPWQVPALLPVVLLLGWLIGVPALTASRSWRRRRRTGQESVVGAWAEARDRLRAHGVPVMPGMTVRDLAAVAAGRVDQATVDGLRSLGRTVDQALWANPAPPVEYSGAEAWAAVRVVRQGLARRGPRARIRAIWRPPGVRPRP</sequence>
<dbReference type="InterPro" id="IPR052901">
    <property type="entry name" value="Bact_TGase-like"/>
</dbReference>
<feature type="transmembrane region" description="Helical" evidence="2">
    <location>
        <begin position="124"/>
        <end position="143"/>
    </location>
</feature>
<name>A0A263D1V1_9PSEU</name>
<organism evidence="4 5">
    <name type="scientific">Amycolatopsis antarctica</name>
    <dbReference type="NCBI Taxonomy" id="1854586"/>
    <lineage>
        <taxon>Bacteria</taxon>
        <taxon>Bacillati</taxon>
        <taxon>Actinomycetota</taxon>
        <taxon>Actinomycetes</taxon>
        <taxon>Pseudonocardiales</taxon>
        <taxon>Pseudonocardiaceae</taxon>
        <taxon>Amycolatopsis</taxon>
    </lineage>
</organism>
<dbReference type="Pfam" id="PF01841">
    <property type="entry name" value="Transglut_core"/>
    <property type="match status" value="1"/>
</dbReference>
<dbReference type="InterPro" id="IPR038765">
    <property type="entry name" value="Papain-like_cys_pep_sf"/>
</dbReference>
<comment type="caution">
    <text evidence="4">The sequence shown here is derived from an EMBL/GenBank/DDBJ whole genome shotgun (WGS) entry which is preliminary data.</text>
</comment>
<dbReference type="SUPFAM" id="SSF54001">
    <property type="entry name" value="Cysteine proteinases"/>
    <property type="match status" value="1"/>
</dbReference>